<keyword evidence="2" id="KW-1185">Reference proteome</keyword>
<proteinExistence type="predicted"/>
<evidence type="ECO:0000313" key="1">
    <source>
        <dbReference type="EMBL" id="KAH6947752.1"/>
    </source>
</evidence>
<accession>A0ACB7TQW0</accession>
<dbReference type="Proteomes" id="UP000821845">
    <property type="component" value="Chromosome 1"/>
</dbReference>
<evidence type="ECO:0000313" key="2">
    <source>
        <dbReference type="Proteomes" id="UP000821845"/>
    </source>
</evidence>
<gene>
    <name evidence="1" type="ORF">HPB50_021128</name>
</gene>
<organism evidence="1 2">
    <name type="scientific">Hyalomma asiaticum</name>
    <name type="common">Tick</name>
    <dbReference type="NCBI Taxonomy" id="266040"/>
    <lineage>
        <taxon>Eukaryota</taxon>
        <taxon>Metazoa</taxon>
        <taxon>Ecdysozoa</taxon>
        <taxon>Arthropoda</taxon>
        <taxon>Chelicerata</taxon>
        <taxon>Arachnida</taxon>
        <taxon>Acari</taxon>
        <taxon>Parasitiformes</taxon>
        <taxon>Ixodida</taxon>
        <taxon>Ixodoidea</taxon>
        <taxon>Ixodidae</taxon>
        <taxon>Hyalomminae</taxon>
        <taxon>Hyalomma</taxon>
    </lineage>
</organism>
<name>A0ACB7TQW0_HYAAI</name>
<reference evidence="1" key="1">
    <citation type="submission" date="2020-05" db="EMBL/GenBank/DDBJ databases">
        <title>Large-scale comparative analyses of tick genomes elucidate their genetic diversity and vector capacities.</title>
        <authorList>
            <person name="Jia N."/>
            <person name="Wang J."/>
            <person name="Shi W."/>
            <person name="Du L."/>
            <person name="Sun Y."/>
            <person name="Zhan W."/>
            <person name="Jiang J."/>
            <person name="Wang Q."/>
            <person name="Zhang B."/>
            <person name="Ji P."/>
            <person name="Sakyi L.B."/>
            <person name="Cui X."/>
            <person name="Yuan T."/>
            <person name="Jiang B."/>
            <person name="Yang W."/>
            <person name="Lam T.T.-Y."/>
            <person name="Chang Q."/>
            <person name="Ding S."/>
            <person name="Wang X."/>
            <person name="Zhu J."/>
            <person name="Ruan X."/>
            <person name="Zhao L."/>
            <person name="Wei J."/>
            <person name="Que T."/>
            <person name="Du C."/>
            <person name="Cheng J."/>
            <person name="Dai P."/>
            <person name="Han X."/>
            <person name="Huang E."/>
            <person name="Gao Y."/>
            <person name="Liu J."/>
            <person name="Shao H."/>
            <person name="Ye R."/>
            <person name="Li L."/>
            <person name="Wei W."/>
            <person name="Wang X."/>
            <person name="Wang C."/>
            <person name="Yang T."/>
            <person name="Huo Q."/>
            <person name="Li W."/>
            <person name="Guo W."/>
            <person name="Chen H."/>
            <person name="Zhou L."/>
            <person name="Ni X."/>
            <person name="Tian J."/>
            <person name="Zhou Y."/>
            <person name="Sheng Y."/>
            <person name="Liu T."/>
            <person name="Pan Y."/>
            <person name="Xia L."/>
            <person name="Li J."/>
            <person name="Zhao F."/>
            <person name="Cao W."/>
        </authorList>
    </citation>
    <scope>NUCLEOTIDE SEQUENCE</scope>
    <source>
        <strain evidence="1">Hyas-2018</strain>
    </source>
</reference>
<dbReference type="EMBL" id="CM023481">
    <property type="protein sequence ID" value="KAH6947752.1"/>
    <property type="molecule type" value="Genomic_DNA"/>
</dbReference>
<sequence length="118" mass="13443">MRFIKAAAWNGVQLPQQVREGVLLFKWPERYVLRQRRSPSDHQRRGVKTSILHSPEVSIHRANTRRCVQGFARNNFNQPEASCVLVCRKPEGCQWLVYAVKDARPLFLACGHGADGCA</sequence>
<comment type="caution">
    <text evidence="1">The sequence shown here is derived from an EMBL/GenBank/DDBJ whole genome shotgun (WGS) entry which is preliminary data.</text>
</comment>
<protein>
    <submittedName>
        <fullName evidence="1">Uncharacterized protein</fullName>
    </submittedName>
</protein>